<comment type="caution">
    <text evidence="2">The sequence shown here is derived from an EMBL/GenBank/DDBJ whole genome shotgun (WGS) entry which is preliminary data.</text>
</comment>
<evidence type="ECO:0000259" key="1">
    <source>
        <dbReference type="Pfam" id="PF00561"/>
    </source>
</evidence>
<dbReference type="Proteomes" id="UP000037729">
    <property type="component" value="Unassembled WGS sequence"/>
</dbReference>
<accession>A0A0M9APA8</accession>
<name>A0A0M9APA8_9EURY</name>
<protein>
    <submittedName>
        <fullName evidence="2">3-oxoadipate enol-lactonase</fullName>
    </submittedName>
</protein>
<dbReference type="InterPro" id="IPR029058">
    <property type="entry name" value="AB_hydrolase_fold"/>
</dbReference>
<dbReference type="PANTHER" id="PTHR43433">
    <property type="entry name" value="HYDROLASE, ALPHA/BETA FOLD FAMILY PROTEIN"/>
    <property type="match status" value="1"/>
</dbReference>
<sequence>MSTARNRDVALYYEADGDGPTVVFINDVGYGAWLWGWHYDAVAGPYETVVWDLRGTGRSDAPAGPYDVGTLAADLEAVLADHGVGSAHLVGAGLGGMVALKYAHQYSRARSLTLYCTAGSGDAIDRDALDSLALDAPSSLDGAFSPAFRDHDPDLLERIADWRADEDATGVARDAQADAMTAFDAPPLYEITQPAEVYYGVDDPVVEPEAAESLAADLPRGTGEAVEGRHCCFVEHAPAVTDRLLALLDEHAE</sequence>
<dbReference type="InterPro" id="IPR050471">
    <property type="entry name" value="AB_hydrolase"/>
</dbReference>
<dbReference type="PATRIC" id="fig|1705562.3.peg.1657"/>
<reference evidence="2 3" key="1">
    <citation type="submission" date="2015-08" db="EMBL/GenBank/DDBJ databases">
        <title>Genomes of Isolates from Cabo Rojo, PR.</title>
        <authorList>
            <person name="Sanchez-Nieves R.L."/>
            <person name="Montalvo-Rodriguez R."/>
        </authorList>
    </citation>
    <scope>NUCLEOTIDE SEQUENCE [LARGE SCALE GENOMIC DNA]</scope>
    <source>
        <strain evidence="2 3">SL3</strain>
    </source>
</reference>
<feature type="domain" description="AB hydrolase-1" evidence="1">
    <location>
        <begin position="29"/>
        <end position="236"/>
    </location>
</feature>
<dbReference type="SUPFAM" id="SSF53474">
    <property type="entry name" value="alpha/beta-Hydrolases"/>
    <property type="match status" value="1"/>
</dbReference>
<gene>
    <name evidence="2" type="ORF">AMS69_03495</name>
</gene>
<dbReference type="PANTHER" id="PTHR43433:SF5">
    <property type="entry name" value="AB HYDROLASE-1 DOMAIN-CONTAINING PROTEIN"/>
    <property type="match status" value="1"/>
</dbReference>
<organism evidence="2 3">
    <name type="scientific">Haloarcula rubripromontorii</name>
    <dbReference type="NCBI Taxonomy" id="1705562"/>
    <lineage>
        <taxon>Archaea</taxon>
        <taxon>Methanobacteriati</taxon>
        <taxon>Methanobacteriota</taxon>
        <taxon>Stenosarchaea group</taxon>
        <taxon>Halobacteria</taxon>
        <taxon>Halobacteriales</taxon>
        <taxon>Haloarculaceae</taxon>
        <taxon>Haloarcula</taxon>
    </lineage>
</organism>
<dbReference type="OrthoDB" id="111592at2157"/>
<keyword evidence="3" id="KW-1185">Reference proteome</keyword>
<dbReference type="RefSeq" id="WP_053966696.1">
    <property type="nucleotide sequence ID" value="NZ_JAWJXX010000021.1"/>
</dbReference>
<proteinExistence type="predicted"/>
<dbReference type="Pfam" id="PF00561">
    <property type="entry name" value="Abhydrolase_1"/>
    <property type="match status" value="1"/>
</dbReference>
<dbReference type="Gene3D" id="3.40.50.1820">
    <property type="entry name" value="alpha/beta hydrolase"/>
    <property type="match status" value="1"/>
</dbReference>
<dbReference type="EMBL" id="LIUF01000001">
    <property type="protein sequence ID" value="KOX94935.1"/>
    <property type="molecule type" value="Genomic_DNA"/>
</dbReference>
<evidence type="ECO:0000313" key="2">
    <source>
        <dbReference type="EMBL" id="KOX94935.1"/>
    </source>
</evidence>
<dbReference type="STRING" id="1705562.AMS69_03495"/>
<dbReference type="PRINTS" id="PR00111">
    <property type="entry name" value="ABHYDROLASE"/>
</dbReference>
<evidence type="ECO:0000313" key="3">
    <source>
        <dbReference type="Proteomes" id="UP000037729"/>
    </source>
</evidence>
<dbReference type="InterPro" id="IPR000073">
    <property type="entry name" value="AB_hydrolase_1"/>
</dbReference>
<dbReference type="AlphaFoldDB" id="A0A0M9APA8"/>